<dbReference type="Proteomes" id="UP000297295">
    <property type="component" value="Unassembled WGS sequence"/>
</dbReference>
<evidence type="ECO:0000313" key="3">
    <source>
        <dbReference type="Proteomes" id="UP000297295"/>
    </source>
</evidence>
<organism evidence="2 3">
    <name type="scientific">Methanolobus halotolerans</name>
    <dbReference type="NCBI Taxonomy" id="2052935"/>
    <lineage>
        <taxon>Archaea</taxon>
        <taxon>Methanobacteriati</taxon>
        <taxon>Methanobacteriota</taxon>
        <taxon>Stenosarchaea group</taxon>
        <taxon>Methanomicrobia</taxon>
        <taxon>Methanosarcinales</taxon>
        <taxon>Methanosarcinaceae</taxon>
        <taxon>Methanolobus</taxon>
    </lineage>
</organism>
<evidence type="ECO:0000313" key="2">
    <source>
        <dbReference type="EMBL" id="TGC09805.1"/>
    </source>
</evidence>
<evidence type="ECO:0000256" key="1">
    <source>
        <dbReference type="SAM" id="Phobius"/>
    </source>
</evidence>
<sequence length="76" mass="8594">MRALLNTDMRAVVGGKYVYAAIAISVPATNAIGINTEFFISVFWSSSNDVIFTQPNILTIIIYIYININFWVYKLI</sequence>
<proteinExistence type="predicted"/>
<keyword evidence="1" id="KW-0472">Membrane</keyword>
<feature type="transmembrane region" description="Helical" evidence="1">
    <location>
        <begin position="21"/>
        <end position="44"/>
    </location>
</feature>
<accession>A0A4E0PWG2</accession>
<comment type="caution">
    <text evidence="2">The sequence shown here is derived from an EMBL/GenBank/DDBJ whole genome shotgun (WGS) entry which is preliminary data.</text>
</comment>
<dbReference type="EMBL" id="PGGK01000004">
    <property type="protein sequence ID" value="TGC09805.1"/>
    <property type="molecule type" value="Genomic_DNA"/>
</dbReference>
<protein>
    <submittedName>
        <fullName evidence="2">Uncharacterized protein</fullName>
    </submittedName>
</protein>
<keyword evidence="1" id="KW-0812">Transmembrane</keyword>
<feature type="transmembrane region" description="Helical" evidence="1">
    <location>
        <begin position="56"/>
        <end position="73"/>
    </location>
</feature>
<gene>
    <name evidence="2" type="ORF">CUN85_05480</name>
</gene>
<reference evidence="2 3" key="1">
    <citation type="submission" date="2017-11" db="EMBL/GenBank/DDBJ databases">
        <title>Isolation and Characterization of Methanogenic Archaea from Saline Meromictic Lake at Siberia.</title>
        <authorList>
            <person name="Shen Y."/>
            <person name="Huang H.-H."/>
            <person name="Lai M.-C."/>
            <person name="Chen S.-C."/>
        </authorList>
    </citation>
    <scope>NUCLEOTIDE SEQUENCE [LARGE SCALE GENOMIC DNA]</scope>
    <source>
        <strain evidence="2 3">SY-01</strain>
    </source>
</reference>
<name>A0A4E0PWG2_9EURY</name>
<keyword evidence="3" id="KW-1185">Reference proteome</keyword>
<dbReference type="AlphaFoldDB" id="A0A4E0PWG2"/>
<keyword evidence="1" id="KW-1133">Transmembrane helix</keyword>